<reference evidence="2" key="1">
    <citation type="journal article" date="2014" name="Proc. Natl. Acad. Sci. U.S.A.">
        <title>Extensive sampling of basidiomycete genomes demonstrates inadequacy of the white-rot/brown-rot paradigm for wood decay fungi.</title>
        <authorList>
            <person name="Riley R."/>
            <person name="Salamov A.A."/>
            <person name="Brown D.W."/>
            <person name="Nagy L.G."/>
            <person name="Floudas D."/>
            <person name="Held B.W."/>
            <person name="Levasseur A."/>
            <person name="Lombard V."/>
            <person name="Morin E."/>
            <person name="Otillar R."/>
            <person name="Lindquist E.A."/>
            <person name="Sun H."/>
            <person name="LaButti K.M."/>
            <person name="Schmutz J."/>
            <person name="Jabbour D."/>
            <person name="Luo H."/>
            <person name="Baker S.E."/>
            <person name="Pisabarro A.G."/>
            <person name="Walton J.D."/>
            <person name="Blanchette R.A."/>
            <person name="Henrissat B."/>
            <person name="Martin F."/>
            <person name="Cullen D."/>
            <person name="Hibbett D.S."/>
            <person name="Grigoriev I.V."/>
        </authorList>
    </citation>
    <scope>NUCLEOTIDE SEQUENCE [LARGE SCALE GENOMIC DNA]</scope>
    <source>
        <strain evidence="2">CBS 339.88</strain>
    </source>
</reference>
<proteinExistence type="predicted"/>
<gene>
    <name evidence="1" type="ORF">GALMADRAFT_133704</name>
</gene>
<organism evidence="1 2">
    <name type="scientific">Galerina marginata (strain CBS 339.88)</name>
    <dbReference type="NCBI Taxonomy" id="685588"/>
    <lineage>
        <taxon>Eukaryota</taxon>
        <taxon>Fungi</taxon>
        <taxon>Dikarya</taxon>
        <taxon>Basidiomycota</taxon>
        <taxon>Agaricomycotina</taxon>
        <taxon>Agaricomycetes</taxon>
        <taxon>Agaricomycetidae</taxon>
        <taxon>Agaricales</taxon>
        <taxon>Agaricineae</taxon>
        <taxon>Strophariaceae</taxon>
        <taxon>Galerina</taxon>
    </lineage>
</organism>
<evidence type="ECO:0000313" key="1">
    <source>
        <dbReference type="EMBL" id="KDR84396.1"/>
    </source>
</evidence>
<name>A0A067TMK5_GALM3</name>
<dbReference type="Proteomes" id="UP000027222">
    <property type="component" value="Unassembled WGS sequence"/>
</dbReference>
<dbReference type="HOGENOM" id="CLU_1981745_0_0_1"/>
<dbReference type="OrthoDB" id="3531694at2759"/>
<dbReference type="EMBL" id="KL142368">
    <property type="protein sequence ID" value="KDR84396.1"/>
    <property type="molecule type" value="Genomic_DNA"/>
</dbReference>
<evidence type="ECO:0000313" key="2">
    <source>
        <dbReference type="Proteomes" id="UP000027222"/>
    </source>
</evidence>
<accession>A0A067TMK5</accession>
<keyword evidence="2" id="KW-1185">Reference proteome</keyword>
<sequence>MLSHFRLVPKSIVNIASRGLKAVQALSHTGKSLGATLEEVQATNGEEVRNTVAGILQTTEIADPSVKAYNVRGDHFHRSSKDPTETEDVLSVQLFNDTVATKQSYLETLHIHRDGTFKTNKKTEGS</sequence>
<protein>
    <submittedName>
        <fullName evidence="1">Uncharacterized protein</fullName>
    </submittedName>
</protein>
<dbReference type="AlphaFoldDB" id="A0A067TMK5"/>